<organism evidence="3 4">
    <name type="scientific">Cnephaeus nilssonii</name>
    <name type="common">Northern bat</name>
    <name type="synonym">Eptesicus nilssonii</name>
    <dbReference type="NCBI Taxonomy" id="3371016"/>
    <lineage>
        <taxon>Eukaryota</taxon>
        <taxon>Metazoa</taxon>
        <taxon>Chordata</taxon>
        <taxon>Craniata</taxon>
        <taxon>Vertebrata</taxon>
        <taxon>Euteleostomi</taxon>
        <taxon>Mammalia</taxon>
        <taxon>Eutheria</taxon>
        <taxon>Laurasiatheria</taxon>
        <taxon>Chiroptera</taxon>
        <taxon>Yangochiroptera</taxon>
        <taxon>Vespertilionidae</taxon>
        <taxon>Cnephaeus</taxon>
    </lineage>
</organism>
<feature type="transmembrane region" description="Helical" evidence="2">
    <location>
        <begin position="83"/>
        <end position="104"/>
    </location>
</feature>
<evidence type="ECO:0000313" key="4">
    <source>
        <dbReference type="Proteomes" id="UP001177744"/>
    </source>
</evidence>
<evidence type="ECO:0000256" key="2">
    <source>
        <dbReference type="SAM" id="Phobius"/>
    </source>
</evidence>
<dbReference type="EMBL" id="JAULJE010000004">
    <property type="protein sequence ID" value="KAK1344131.1"/>
    <property type="molecule type" value="Genomic_DNA"/>
</dbReference>
<proteinExistence type="predicted"/>
<reference evidence="3" key="1">
    <citation type="submission" date="2023-06" db="EMBL/GenBank/DDBJ databases">
        <title>Reference genome for the Northern bat (Eptesicus nilssonii), a most northern bat species.</title>
        <authorList>
            <person name="Laine V.N."/>
            <person name="Pulliainen A.T."/>
            <person name="Lilley T.M."/>
        </authorList>
    </citation>
    <scope>NUCLEOTIDE SEQUENCE</scope>
    <source>
        <strain evidence="3">BLF_Eptnil</strain>
        <tissue evidence="3">Kidney</tissue>
    </source>
</reference>
<evidence type="ECO:0000313" key="3">
    <source>
        <dbReference type="EMBL" id="KAK1344131.1"/>
    </source>
</evidence>
<keyword evidence="2" id="KW-0472">Membrane</keyword>
<keyword evidence="4" id="KW-1185">Reference proteome</keyword>
<keyword evidence="2" id="KW-0812">Transmembrane</keyword>
<comment type="caution">
    <text evidence="3">The sequence shown here is derived from an EMBL/GenBank/DDBJ whole genome shotgun (WGS) entry which is preliminary data.</text>
</comment>
<accession>A0AA40LS51</accession>
<dbReference type="AlphaFoldDB" id="A0AA40LS51"/>
<keyword evidence="2" id="KW-1133">Transmembrane helix</keyword>
<gene>
    <name evidence="3" type="ORF">QTO34_014691</name>
</gene>
<name>A0AA40LS51_CNENI</name>
<evidence type="ECO:0000256" key="1">
    <source>
        <dbReference type="SAM" id="MobiDB-lite"/>
    </source>
</evidence>
<sequence>MINVIDVSAIYNFSELIVTQAQGSPITPNLLDIIGVKQVVAEYYKTLSLQSTCVYGDVASKGPQCNLERGQKRKNGVYSSVNYIRALKVILCLLAYRLVLGLVIQQRLIRMVMVALSNMKLMFQDAELALPAATQAQRLHYGCAAAQTGLWGSEPSRRFGGLEAAGGGRAVGGRRSSPGRSLAAVGPQEHVAAAPAFLGGRHRQDPGLGSGRRRTTPPPRLALGAQGLRSCRPADRQLTLAELPRAGRDAYVIAMAMMQAFCTAPATSGLWAAWEGRKAALGWSEVEKHAN</sequence>
<dbReference type="Proteomes" id="UP001177744">
    <property type="component" value="Unassembled WGS sequence"/>
</dbReference>
<feature type="region of interest" description="Disordered" evidence="1">
    <location>
        <begin position="199"/>
        <end position="220"/>
    </location>
</feature>
<protein>
    <submittedName>
        <fullName evidence="3">Uncharacterized protein</fullName>
    </submittedName>
</protein>